<proteinExistence type="predicted"/>
<dbReference type="InterPro" id="IPR052345">
    <property type="entry name" value="Rad_response_metalloprotease"/>
</dbReference>
<organism evidence="2 3">
    <name type="scientific">Pilimelia anulata</name>
    <dbReference type="NCBI Taxonomy" id="53371"/>
    <lineage>
        <taxon>Bacteria</taxon>
        <taxon>Bacillati</taxon>
        <taxon>Actinomycetota</taxon>
        <taxon>Actinomycetes</taxon>
        <taxon>Micromonosporales</taxon>
        <taxon>Micromonosporaceae</taxon>
        <taxon>Pilimelia</taxon>
    </lineage>
</organism>
<sequence length="95" mass="10341">MSDRVDAFPHWDGQRPFVFADPSKNDKARSRMDTAHELGHLLLRHDAELGSQLLDRQATAFGSHLLAPTGQLRDELPGKLDSVGCTNSSAAGACR</sequence>
<evidence type="ECO:0000313" key="2">
    <source>
        <dbReference type="EMBL" id="GGJ96981.1"/>
    </source>
</evidence>
<comment type="caution">
    <text evidence="2">The sequence shown here is derived from an EMBL/GenBank/DDBJ whole genome shotgun (WGS) entry which is preliminary data.</text>
</comment>
<dbReference type="Gene3D" id="1.10.10.2910">
    <property type="match status" value="1"/>
</dbReference>
<keyword evidence="3" id="KW-1185">Reference proteome</keyword>
<gene>
    <name evidence="2" type="ORF">GCM10010123_28720</name>
</gene>
<evidence type="ECO:0000259" key="1">
    <source>
        <dbReference type="Pfam" id="PF06114"/>
    </source>
</evidence>
<protein>
    <recommendedName>
        <fullName evidence="1">IrrE N-terminal-like domain-containing protein</fullName>
    </recommendedName>
</protein>
<dbReference type="AlphaFoldDB" id="A0A8J3B5H1"/>
<dbReference type="RefSeq" id="WP_189170665.1">
    <property type="nucleotide sequence ID" value="NZ_BMQB01000006.1"/>
</dbReference>
<dbReference type="Proteomes" id="UP000649739">
    <property type="component" value="Unassembled WGS sequence"/>
</dbReference>
<reference evidence="2" key="1">
    <citation type="journal article" date="2014" name="Int. J. Syst. Evol. Microbiol.">
        <title>Complete genome sequence of Corynebacterium casei LMG S-19264T (=DSM 44701T), isolated from a smear-ripened cheese.</title>
        <authorList>
            <consortium name="US DOE Joint Genome Institute (JGI-PGF)"/>
            <person name="Walter F."/>
            <person name="Albersmeier A."/>
            <person name="Kalinowski J."/>
            <person name="Ruckert C."/>
        </authorList>
    </citation>
    <scope>NUCLEOTIDE SEQUENCE</scope>
    <source>
        <strain evidence="2">JCM 3090</strain>
    </source>
</reference>
<accession>A0A8J3B5H1</accession>
<evidence type="ECO:0000313" key="3">
    <source>
        <dbReference type="Proteomes" id="UP000649739"/>
    </source>
</evidence>
<feature type="domain" description="IrrE N-terminal-like" evidence="1">
    <location>
        <begin position="8"/>
        <end position="77"/>
    </location>
</feature>
<dbReference type="Pfam" id="PF06114">
    <property type="entry name" value="Peptidase_M78"/>
    <property type="match status" value="1"/>
</dbReference>
<dbReference type="InterPro" id="IPR010359">
    <property type="entry name" value="IrrE_HExxH"/>
</dbReference>
<dbReference type="PANTHER" id="PTHR43236">
    <property type="entry name" value="ANTITOXIN HIGA1"/>
    <property type="match status" value="1"/>
</dbReference>
<name>A0A8J3B5H1_9ACTN</name>
<dbReference type="EMBL" id="BMQB01000006">
    <property type="protein sequence ID" value="GGJ96981.1"/>
    <property type="molecule type" value="Genomic_DNA"/>
</dbReference>
<dbReference type="PANTHER" id="PTHR43236:SF1">
    <property type="entry name" value="BLL7220 PROTEIN"/>
    <property type="match status" value="1"/>
</dbReference>
<reference evidence="2" key="2">
    <citation type="submission" date="2020-09" db="EMBL/GenBank/DDBJ databases">
        <authorList>
            <person name="Sun Q."/>
            <person name="Ohkuma M."/>
        </authorList>
    </citation>
    <scope>NUCLEOTIDE SEQUENCE</scope>
    <source>
        <strain evidence="2">JCM 3090</strain>
    </source>
</reference>